<gene>
    <name evidence="2" type="ORF">AQPE_1743</name>
</gene>
<evidence type="ECO:0000259" key="1">
    <source>
        <dbReference type="Pfam" id="PF00004"/>
    </source>
</evidence>
<dbReference type="InterPro" id="IPR027417">
    <property type="entry name" value="P-loop_NTPase"/>
</dbReference>
<evidence type="ECO:0000313" key="2">
    <source>
        <dbReference type="EMBL" id="BBE17587.1"/>
    </source>
</evidence>
<protein>
    <recommendedName>
        <fullName evidence="1">ATPase AAA-type core domain-containing protein</fullName>
    </recommendedName>
</protein>
<proteinExistence type="predicted"/>
<organism evidence="2 3">
    <name type="scientific">Aquipluma nitroreducens</name>
    <dbReference type="NCBI Taxonomy" id="2010828"/>
    <lineage>
        <taxon>Bacteria</taxon>
        <taxon>Pseudomonadati</taxon>
        <taxon>Bacteroidota</taxon>
        <taxon>Bacteroidia</taxon>
        <taxon>Marinilabiliales</taxon>
        <taxon>Prolixibacteraceae</taxon>
        <taxon>Aquipluma</taxon>
    </lineage>
</organism>
<dbReference type="EMBL" id="AP018694">
    <property type="protein sequence ID" value="BBE17587.1"/>
    <property type="molecule type" value="Genomic_DNA"/>
</dbReference>
<dbReference type="GO" id="GO:0005524">
    <property type="term" value="F:ATP binding"/>
    <property type="evidence" value="ECO:0007669"/>
    <property type="project" value="InterPro"/>
</dbReference>
<dbReference type="InterPro" id="IPR003959">
    <property type="entry name" value="ATPase_AAA_core"/>
</dbReference>
<name>A0A5K7S7W2_9BACT</name>
<dbReference type="GO" id="GO:0016887">
    <property type="term" value="F:ATP hydrolysis activity"/>
    <property type="evidence" value="ECO:0007669"/>
    <property type="project" value="InterPro"/>
</dbReference>
<dbReference type="Gene3D" id="3.40.50.300">
    <property type="entry name" value="P-loop containing nucleotide triphosphate hydrolases"/>
    <property type="match status" value="1"/>
</dbReference>
<dbReference type="AlphaFoldDB" id="A0A5K7S7W2"/>
<dbReference type="Proteomes" id="UP001193389">
    <property type="component" value="Chromosome"/>
</dbReference>
<accession>A0A5K7S7W2</accession>
<reference evidence="2" key="1">
    <citation type="journal article" date="2020" name="Int. J. Syst. Evol. Microbiol.">
        <title>Aquipluma nitroreducens gen. nov. sp. nov., a novel facultatively anaerobic bacterium isolated from a freshwater lake.</title>
        <authorList>
            <person name="Watanabe M."/>
            <person name="Kojima H."/>
            <person name="Fukui M."/>
        </authorList>
    </citation>
    <scope>NUCLEOTIDE SEQUENCE</scope>
    <source>
        <strain evidence="2">MeG22</strain>
    </source>
</reference>
<dbReference type="Pfam" id="PF00004">
    <property type="entry name" value="AAA"/>
    <property type="match status" value="1"/>
</dbReference>
<keyword evidence="3" id="KW-1185">Reference proteome</keyword>
<dbReference type="RefSeq" id="WP_318350567.1">
    <property type="nucleotide sequence ID" value="NZ_AP018694.1"/>
</dbReference>
<dbReference type="SUPFAM" id="SSF52540">
    <property type="entry name" value="P-loop containing nucleoside triphosphate hydrolases"/>
    <property type="match status" value="1"/>
</dbReference>
<dbReference type="KEGG" id="anf:AQPE_1743"/>
<feature type="domain" description="ATPase AAA-type core" evidence="1">
    <location>
        <begin position="49"/>
        <end position="128"/>
    </location>
</feature>
<evidence type="ECO:0000313" key="3">
    <source>
        <dbReference type="Proteomes" id="UP001193389"/>
    </source>
</evidence>
<sequence>MRQSIKLTNRFGMSQMEAIERGKVNRLRLKQLVKNISLVKEGDRYPHLYFFSPPGLGKTYTVLNYLKDSKIRYIQVSGNVSMFAFGIQLAVINYLNPERENIVIFVDDCDEILKNEPNCNTMKNVLDGSKVFTYEKSLTSQFNNLSAIQQAAITHFQEEGKMGFSVPTDNLIFVFTSNFKLPVDDEVQLAREKGLAKSVLLSHRNAIRSRCRVADFDIGWAEQWGWIADVVLNTSCLAPYQLTSMETQIILDFLWYNWEFLTERSIRLVEKMANTMKEYPENFKLLWEIDYLKN</sequence>